<gene>
    <name evidence="2" type="ORF">CDAUBV1_LOCUS1595</name>
</gene>
<protein>
    <recommendedName>
        <fullName evidence="4">ATP synthase F0 subunit 8</fullName>
    </recommendedName>
</protein>
<keyword evidence="1" id="KW-1133">Transmembrane helix</keyword>
<name>A0AAV2T2A5_CALDB</name>
<evidence type="ECO:0000313" key="2">
    <source>
        <dbReference type="EMBL" id="CAL5130156.1"/>
    </source>
</evidence>
<organism evidence="2 3">
    <name type="scientific">Calicophoron daubneyi</name>
    <name type="common">Rumen fluke</name>
    <name type="synonym">Paramphistomum daubneyi</name>
    <dbReference type="NCBI Taxonomy" id="300641"/>
    <lineage>
        <taxon>Eukaryota</taxon>
        <taxon>Metazoa</taxon>
        <taxon>Spiralia</taxon>
        <taxon>Lophotrochozoa</taxon>
        <taxon>Platyhelminthes</taxon>
        <taxon>Trematoda</taxon>
        <taxon>Digenea</taxon>
        <taxon>Plagiorchiida</taxon>
        <taxon>Pronocephalata</taxon>
        <taxon>Paramphistomoidea</taxon>
        <taxon>Paramphistomidae</taxon>
        <taxon>Calicophoron</taxon>
    </lineage>
</organism>
<proteinExistence type="predicted"/>
<feature type="transmembrane region" description="Helical" evidence="1">
    <location>
        <begin position="12"/>
        <end position="37"/>
    </location>
</feature>
<dbReference type="EMBL" id="CAXLJL010000057">
    <property type="protein sequence ID" value="CAL5130156.1"/>
    <property type="molecule type" value="Genomic_DNA"/>
</dbReference>
<accession>A0AAV2T2A5</accession>
<evidence type="ECO:0008006" key="4">
    <source>
        <dbReference type="Google" id="ProtNLM"/>
    </source>
</evidence>
<dbReference type="AlphaFoldDB" id="A0AAV2T2A5"/>
<comment type="caution">
    <text evidence="2">The sequence shown here is derived from an EMBL/GenBank/DDBJ whole genome shotgun (WGS) entry which is preliminary data.</text>
</comment>
<dbReference type="Proteomes" id="UP001497525">
    <property type="component" value="Unassembled WGS sequence"/>
</dbReference>
<sequence length="103" mass="11623">MAPYKRDFNNQQVIIAVTAVQFLGYSVIFLCFFYIIWRSCKREDDTPASSIRSTIQGTESALSRPGIVCISGDYAIPSTSSQMLKYTQPKAPLYHVNHLSLKK</sequence>
<keyword evidence="1" id="KW-0812">Transmembrane</keyword>
<keyword evidence="1" id="KW-0472">Membrane</keyword>
<reference evidence="2" key="1">
    <citation type="submission" date="2024-06" db="EMBL/GenBank/DDBJ databases">
        <authorList>
            <person name="Liu X."/>
            <person name="Lenzi L."/>
            <person name="Haldenby T S."/>
            <person name="Uol C."/>
        </authorList>
    </citation>
    <scope>NUCLEOTIDE SEQUENCE</scope>
</reference>
<evidence type="ECO:0000256" key="1">
    <source>
        <dbReference type="SAM" id="Phobius"/>
    </source>
</evidence>
<evidence type="ECO:0000313" key="3">
    <source>
        <dbReference type="Proteomes" id="UP001497525"/>
    </source>
</evidence>